<sequence length="115" mass="12939">MWKQKVILLLHFGIFFQNPALITLPCIPILAAEPILLLSRNRERYRTALESLAFGSLGPGRSRLCICLDALLQAFEAWEIYQGLPARNAEDEKSTIQMGMGVILELSFPGMHIKI</sequence>
<evidence type="ECO:0000313" key="2">
    <source>
        <dbReference type="Proteomes" id="UP000499080"/>
    </source>
</evidence>
<proteinExistence type="predicted"/>
<protein>
    <submittedName>
        <fullName evidence="1">Uncharacterized protein</fullName>
    </submittedName>
</protein>
<gene>
    <name evidence="1" type="ORF">AVEN_106529_1</name>
</gene>
<evidence type="ECO:0000313" key="1">
    <source>
        <dbReference type="EMBL" id="GBM48330.1"/>
    </source>
</evidence>
<organism evidence="1 2">
    <name type="scientific">Araneus ventricosus</name>
    <name type="common">Orbweaver spider</name>
    <name type="synonym">Epeira ventricosa</name>
    <dbReference type="NCBI Taxonomy" id="182803"/>
    <lineage>
        <taxon>Eukaryota</taxon>
        <taxon>Metazoa</taxon>
        <taxon>Ecdysozoa</taxon>
        <taxon>Arthropoda</taxon>
        <taxon>Chelicerata</taxon>
        <taxon>Arachnida</taxon>
        <taxon>Araneae</taxon>
        <taxon>Araneomorphae</taxon>
        <taxon>Entelegynae</taxon>
        <taxon>Araneoidea</taxon>
        <taxon>Araneidae</taxon>
        <taxon>Araneus</taxon>
    </lineage>
</organism>
<name>A0A4Y2G3N6_ARAVE</name>
<comment type="caution">
    <text evidence="1">The sequence shown here is derived from an EMBL/GenBank/DDBJ whole genome shotgun (WGS) entry which is preliminary data.</text>
</comment>
<accession>A0A4Y2G3N6</accession>
<dbReference type="AlphaFoldDB" id="A0A4Y2G3N6"/>
<dbReference type="EMBL" id="BGPR01001211">
    <property type="protein sequence ID" value="GBM48330.1"/>
    <property type="molecule type" value="Genomic_DNA"/>
</dbReference>
<reference evidence="1 2" key="1">
    <citation type="journal article" date="2019" name="Sci. Rep.">
        <title>Orb-weaving spider Araneus ventricosus genome elucidates the spidroin gene catalogue.</title>
        <authorList>
            <person name="Kono N."/>
            <person name="Nakamura H."/>
            <person name="Ohtoshi R."/>
            <person name="Moran D.A.P."/>
            <person name="Shinohara A."/>
            <person name="Yoshida Y."/>
            <person name="Fujiwara M."/>
            <person name="Mori M."/>
            <person name="Tomita M."/>
            <person name="Arakawa K."/>
        </authorList>
    </citation>
    <scope>NUCLEOTIDE SEQUENCE [LARGE SCALE GENOMIC DNA]</scope>
</reference>
<keyword evidence="2" id="KW-1185">Reference proteome</keyword>
<dbReference type="Proteomes" id="UP000499080">
    <property type="component" value="Unassembled WGS sequence"/>
</dbReference>